<dbReference type="Proteomes" id="UP000824540">
    <property type="component" value="Unassembled WGS sequence"/>
</dbReference>
<keyword evidence="10" id="KW-0862">Zinc</keyword>
<feature type="compositionally biased region" description="Basic and acidic residues" evidence="15">
    <location>
        <begin position="238"/>
        <end position="255"/>
    </location>
</feature>
<evidence type="ECO:0000313" key="17">
    <source>
        <dbReference type="EMBL" id="KAG9337653.1"/>
    </source>
</evidence>
<keyword evidence="2" id="KW-0723">Serine/threonine-protein kinase</keyword>
<accession>A0A8T2NB20</accession>
<proteinExistence type="inferred from homology"/>
<dbReference type="Pfam" id="PF00069">
    <property type="entry name" value="Pkinase"/>
    <property type="match status" value="1"/>
</dbReference>
<dbReference type="Gene3D" id="3.30.200.20">
    <property type="entry name" value="Phosphorylase Kinase, domain 1"/>
    <property type="match status" value="1"/>
</dbReference>
<dbReference type="AlphaFoldDB" id="A0A8T2NB20"/>
<dbReference type="PROSITE" id="PS50011">
    <property type="entry name" value="PROTEIN_KINASE_DOM"/>
    <property type="match status" value="1"/>
</dbReference>
<feature type="binding site" evidence="14">
    <location>
        <position position="117"/>
    </location>
    <ligand>
        <name>ATP</name>
        <dbReference type="ChEBI" id="CHEBI:30616"/>
    </ligand>
</feature>
<comment type="catalytic activity">
    <reaction evidence="13">
        <text>L-seryl-[protein] + ATP = O-phospho-L-seryl-[protein] + ADP + H(+)</text>
        <dbReference type="Rhea" id="RHEA:17989"/>
        <dbReference type="Rhea" id="RHEA-COMP:9863"/>
        <dbReference type="Rhea" id="RHEA-COMP:11604"/>
        <dbReference type="ChEBI" id="CHEBI:15378"/>
        <dbReference type="ChEBI" id="CHEBI:29999"/>
        <dbReference type="ChEBI" id="CHEBI:30616"/>
        <dbReference type="ChEBI" id="CHEBI:83421"/>
        <dbReference type="ChEBI" id="CHEBI:456216"/>
        <dbReference type="EC" id="2.7.11.1"/>
    </reaction>
</comment>
<comment type="catalytic activity">
    <reaction evidence="12">
        <text>L-threonyl-[protein] + ATP = O-phospho-L-threonyl-[protein] + ADP + H(+)</text>
        <dbReference type="Rhea" id="RHEA:46608"/>
        <dbReference type="Rhea" id="RHEA-COMP:11060"/>
        <dbReference type="Rhea" id="RHEA-COMP:11605"/>
        <dbReference type="ChEBI" id="CHEBI:15378"/>
        <dbReference type="ChEBI" id="CHEBI:30013"/>
        <dbReference type="ChEBI" id="CHEBI:30616"/>
        <dbReference type="ChEBI" id="CHEBI:61977"/>
        <dbReference type="ChEBI" id="CHEBI:456216"/>
        <dbReference type="EC" id="2.7.11.1"/>
    </reaction>
</comment>
<keyword evidence="6" id="KW-0677">Repeat</keyword>
<dbReference type="GO" id="GO:0008270">
    <property type="term" value="F:zinc ion binding"/>
    <property type="evidence" value="ECO:0007669"/>
    <property type="project" value="UniProtKB-KW"/>
</dbReference>
<dbReference type="SMART" id="SM00220">
    <property type="entry name" value="S_TKc"/>
    <property type="match status" value="1"/>
</dbReference>
<dbReference type="PANTHER" id="PTHR24356:SF158">
    <property type="entry name" value="PROTEIN KINASE C BETA TYPE"/>
    <property type="match status" value="1"/>
</dbReference>
<reference evidence="17" key="1">
    <citation type="thesis" date="2021" institute="BYU ScholarsArchive" country="Provo, UT, USA">
        <title>Applications of and Algorithms for Genome Assembly and Genomic Analyses with an Emphasis on Marine Teleosts.</title>
        <authorList>
            <person name="Pickett B.D."/>
        </authorList>
    </citation>
    <scope>NUCLEOTIDE SEQUENCE</scope>
    <source>
        <strain evidence="17">HI-2016</strain>
    </source>
</reference>
<keyword evidence="8" id="KW-0863">Zinc-finger</keyword>
<dbReference type="InterPro" id="IPR017441">
    <property type="entry name" value="Protein_kinase_ATP_BS"/>
</dbReference>
<evidence type="ECO:0000256" key="4">
    <source>
        <dbReference type="ARBA" id="ARBA00022679"/>
    </source>
</evidence>
<comment type="caution">
    <text evidence="17">The sequence shown here is derived from an EMBL/GenBank/DDBJ whole genome shotgun (WGS) entry which is preliminary data.</text>
</comment>
<keyword evidence="9" id="KW-0418">Kinase</keyword>
<evidence type="ECO:0000256" key="9">
    <source>
        <dbReference type="ARBA" id="ARBA00022777"/>
    </source>
</evidence>
<sequence length="433" mass="48013">MKINKTPAHTLLLPLRACQTGLRAARPPAAKTSARGGVSFLSSDISQECRLKFHFRAKIGPGKPSNDTKEISKFDSNGNRDRMKLSDFNFLMVLGKGSFGKVMLAERKGAEELYAIKILKKDVVIQDDDVECTMVEKRVLALSGKPPFLTQLHSCFQTMDRLYFVMEYINGGDLMYQIQQVGKFKEPHAVASKGEGTGGAYSPMTPCFTPLLFPHHLKQYHPSPVLQSSQYTAKRQKRRDEERERERKEEKKKGILIEQDASHCASVVRAGWRRGRGARQPRRKPCQDKVTGERNRVSPFPGNFTKMSAPASAQTALDGEAGEGRRGGASTLSAAESYFPERPAVLRRLSFGPQEGFAVPVWREEGGGGCGWSFRLRACHLTLRGARYMTCGWTGSGSACGHSWVGPNHSSRKLDLTPPVDIIGGYPARQQPR</sequence>
<evidence type="ECO:0000256" key="1">
    <source>
        <dbReference type="ARBA" id="ARBA00005490"/>
    </source>
</evidence>
<evidence type="ECO:0000256" key="10">
    <source>
        <dbReference type="ARBA" id="ARBA00022833"/>
    </source>
</evidence>
<feature type="compositionally biased region" description="Basic residues" evidence="15">
    <location>
        <begin position="271"/>
        <end position="284"/>
    </location>
</feature>
<dbReference type="FunFam" id="3.30.200.20:FF:000080">
    <property type="entry name" value="Protein kinase C"/>
    <property type="match status" value="1"/>
</dbReference>
<feature type="domain" description="Protein kinase" evidence="16">
    <location>
        <begin position="88"/>
        <end position="433"/>
    </location>
</feature>
<keyword evidence="11 14" id="KW-0067">ATP-binding</keyword>
<dbReference type="EMBL" id="JAFBMS010000083">
    <property type="protein sequence ID" value="KAG9337653.1"/>
    <property type="molecule type" value="Genomic_DNA"/>
</dbReference>
<evidence type="ECO:0000256" key="8">
    <source>
        <dbReference type="ARBA" id="ARBA00022771"/>
    </source>
</evidence>
<feature type="compositionally biased region" description="Basic and acidic residues" evidence="15">
    <location>
        <begin position="285"/>
        <end position="296"/>
    </location>
</feature>
<evidence type="ECO:0000256" key="7">
    <source>
        <dbReference type="ARBA" id="ARBA00022741"/>
    </source>
</evidence>
<feature type="region of interest" description="Disordered" evidence="15">
    <location>
        <begin position="269"/>
        <end position="328"/>
    </location>
</feature>
<dbReference type="PANTHER" id="PTHR24356">
    <property type="entry name" value="SERINE/THREONINE-PROTEIN KINASE"/>
    <property type="match status" value="1"/>
</dbReference>
<evidence type="ECO:0000256" key="13">
    <source>
        <dbReference type="ARBA" id="ARBA00048679"/>
    </source>
</evidence>
<evidence type="ECO:0000256" key="3">
    <source>
        <dbReference type="ARBA" id="ARBA00022553"/>
    </source>
</evidence>
<evidence type="ECO:0000256" key="14">
    <source>
        <dbReference type="PROSITE-ProRule" id="PRU10141"/>
    </source>
</evidence>
<comment type="similarity">
    <text evidence="1">Belongs to the protein kinase superfamily. AGC Ser/Thr protein kinase family. PKC subfamily.</text>
</comment>
<evidence type="ECO:0000259" key="16">
    <source>
        <dbReference type="PROSITE" id="PS50011"/>
    </source>
</evidence>
<keyword evidence="3" id="KW-0597">Phosphoprotein</keyword>
<dbReference type="PROSITE" id="PS00107">
    <property type="entry name" value="PROTEIN_KINASE_ATP"/>
    <property type="match status" value="1"/>
</dbReference>
<dbReference type="SUPFAM" id="SSF56112">
    <property type="entry name" value="Protein kinase-like (PK-like)"/>
    <property type="match status" value="1"/>
</dbReference>
<dbReference type="GO" id="GO:0004674">
    <property type="term" value="F:protein serine/threonine kinase activity"/>
    <property type="evidence" value="ECO:0007669"/>
    <property type="project" value="UniProtKB-KW"/>
</dbReference>
<dbReference type="InterPro" id="IPR011009">
    <property type="entry name" value="Kinase-like_dom_sf"/>
</dbReference>
<protein>
    <recommendedName>
        <fullName evidence="16">Protein kinase domain-containing protein</fullName>
    </recommendedName>
</protein>
<evidence type="ECO:0000256" key="12">
    <source>
        <dbReference type="ARBA" id="ARBA00047899"/>
    </source>
</evidence>
<dbReference type="OrthoDB" id="8877376at2759"/>
<feature type="region of interest" description="Disordered" evidence="15">
    <location>
        <begin position="224"/>
        <end position="256"/>
    </location>
</feature>
<dbReference type="GO" id="GO:0005524">
    <property type="term" value="F:ATP binding"/>
    <property type="evidence" value="ECO:0007669"/>
    <property type="project" value="UniProtKB-UniRule"/>
</dbReference>
<keyword evidence="5" id="KW-0479">Metal-binding</keyword>
<keyword evidence="7 14" id="KW-0547">Nucleotide-binding</keyword>
<gene>
    <name evidence="17" type="ORF">JZ751_028413</name>
</gene>
<name>A0A8T2NB20_9TELE</name>
<evidence type="ECO:0000256" key="11">
    <source>
        <dbReference type="ARBA" id="ARBA00022840"/>
    </source>
</evidence>
<evidence type="ECO:0000313" key="18">
    <source>
        <dbReference type="Proteomes" id="UP000824540"/>
    </source>
</evidence>
<keyword evidence="18" id="KW-1185">Reference proteome</keyword>
<evidence type="ECO:0000256" key="2">
    <source>
        <dbReference type="ARBA" id="ARBA00022527"/>
    </source>
</evidence>
<evidence type="ECO:0000256" key="5">
    <source>
        <dbReference type="ARBA" id="ARBA00022723"/>
    </source>
</evidence>
<organism evidence="17 18">
    <name type="scientific">Albula glossodonta</name>
    <name type="common">roundjaw bonefish</name>
    <dbReference type="NCBI Taxonomy" id="121402"/>
    <lineage>
        <taxon>Eukaryota</taxon>
        <taxon>Metazoa</taxon>
        <taxon>Chordata</taxon>
        <taxon>Craniata</taxon>
        <taxon>Vertebrata</taxon>
        <taxon>Euteleostomi</taxon>
        <taxon>Actinopterygii</taxon>
        <taxon>Neopterygii</taxon>
        <taxon>Teleostei</taxon>
        <taxon>Albuliformes</taxon>
        <taxon>Albulidae</taxon>
        <taxon>Albula</taxon>
    </lineage>
</organism>
<keyword evidence="4" id="KW-0808">Transferase</keyword>
<evidence type="ECO:0000256" key="15">
    <source>
        <dbReference type="SAM" id="MobiDB-lite"/>
    </source>
</evidence>
<evidence type="ECO:0000256" key="6">
    <source>
        <dbReference type="ARBA" id="ARBA00022737"/>
    </source>
</evidence>
<dbReference type="GO" id="GO:0035556">
    <property type="term" value="P:intracellular signal transduction"/>
    <property type="evidence" value="ECO:0007669"/>
    <property type="project" value="TreeGrafter"/>
</dbReference>
<dbReference type="InterPro" id="IPR000719">
    <property type="entry name" value="Prot_kinase_dom"/>
</dbReference>
<dbReference type="InterPro" id="IPR050236">
    <property type="entry name" value="Ser_Thr_kinase_AGC"/>
</dbReference>